<evidence type="ECO:0000256" key="3">
    <source>
        <dbReference type="ARBA" id="ARBA00022801"/>
    </source>
</evidence>
<dbReference type="SUPFAM" id="SSF51366">
    <property type="entry name" value="Ribulose-phoshate binding barrel"/>
    <property type="match status" value="1"/>
</dbReference>
<evidence type="ECO:0000256" key="14">
    <source>
        <dbReference type="PIRSR" id="PIRSR036936-2"/>
    </source>
</evidence>
<comment type="pathway">
    <text evidence="1 12">Amino-acid biosynthesis; L-histidine biosynthesis; L-histidine from 5-phospho-alpha-D-ribose 1-diphosphate: step 5/9.</text>
</comment>
<keyword evidence="2 12" id="KW-0028">Amino-acid biosynthesis</keyword>
<dbReference type="GO" id="GO:0000107">
    <property type="term" value="F:imidazoleglycerol-phosphate synthase activity"/>
    <property type="evidence" value="ECO:0007669"/>
    <property type="project" value="UniProtKB-UniRule"/>
</dbReference>
<dbReference type="NCBIfam" id="TIGR01855">
    <property type="entry name" value="IMP_synth_hisH"/>
    <property type="match status" value="1"/>
</dbReference>
<evidence type="ECO:0000256" key="9">
    <source>
        <dbReference type="ARBA" id="ARBA00049534"/>
    </source>
</evidence>
<evidence type="ECO:0000256" key="7">
    <source>
        <dbReference type="ARBA" id="ARBA00023268"/>
    </source>
</evidence>
<feature type="binding site" evidence="14">
    <location>
        <position position="335"/>
    </location>
    <ligand>
        <name>substrate</name>
    </ligand>
</feature>
<comment type="similarity">
    <text evidence="15">Belongs to the HisA/HisF family.</text>
</comment>
<organism evidence="17 18">
    <name type="scientific">Pythium insidiosum</name>
    <name type="common">Pythiosis disease agent</name>
    <dbReference type="NCBI Taxonomy" id="114742"/>
    <lineage>
        <taxon>Eukaryota</taxon>
        <taxon>Sar</taxon>
        <taxon>Stramenopiles</taxon>
        <taxon>Oomycota</taxon>
        <taxon>Peronosporomycetes</taxon>
        <taxon>Pythiales</taxon>
        <taxon>Pythiaceae</taxon>
        <taxon>Pythium</taxon>
    </lineage>
</organism>
<feature type="region of interest" description="PRFAR binding" evidence="14">
    <location>
        <begin position="480"/>
        <end position="481"/>
    </location>
</feature>
<feature type="region of interest" description="PRFAR binding" evidence="14">
    <location>
        <begin position="506"/>
        <end position="507"/>
    </location>
</feature>
<keyword evidence="7 12" id="KW-0511">Multifunctional enzyme</keyword>
<feature type="binding site" description="covalent" evidence="14">
    <location>
        <position position="81"/>
    </location>
    <ligand>
        <name>L-glutamine</name>
        <dbReference type="ChEBI" id="CHEBI:58359"/>
    </ligand>
</feature>
<dbReference type="InterPro" id="IPR004651">
    <property type="entry name" value="HisF"/>
</dbReference>
<dbReference type="InterPro" id="IPR011060">
    <property type="entry name" value="RibuloseP-bd_barrel"/>
</dbReference>
<proteinExistence type="inferred from homology"/>
<dbReference type="InterPro" id="IPR017926">
    <property type="entry name" value="GATASE"/>
</dbReference>
<dbReference type="SUPFAM" id="SSF52317">
    <property type="entry name" value="Class I glutamine amidotransferase-like"/>
    <property type="match status" value="1"/>
</dbReference>
<evidence type="ECO:0000256" key="1">
    <source>
        <dbReference type="ARBA" id="ARBA00005091"/>
    </source>
</evidence>
<keyword evidence="3 12" id="KW-0378">Hydrolase</keyword>
<feature type="active site" description="For GATase activity" evidence="13">
    <location>
        <position position="196"/>
    </location>
</feature>
<dbReference type="GO" id="GO:0004359">
    <property type="term" value="F:glutaminase activity"/>
    <property type="evidence" value="ECO:0007669"/>
    <property type="project" value="UniProtKB-EC"/>
</dbReference>
<comment type="function">
    <text evidence="10 12">IGPS catalyzes the conversion of PRFAR and glutamine to IGP, AICAR and glutamate. The glutaminase domain produces the ammonia necessary for the cyclase domain to produce IGP and AICAR from PRFAR. The ammonia is channeled to the active site of the cyclase domain.</text>
</comment>
<evidence type="ECO:0000256" key="8">
    <source>
        <dbReference type="ARBA" id="ARBA00047838"/>
    </source>
</evidence>
<comment type="catalytic activity">
    <reaction evidence="9 12">
        <text>L-glutamine + H2O = L-glutamate + NH4(+)</text>
        <dbReference type="Rhea" id="RHEA:15889"/>
        <dbReference type="ChEBI" id="CHEBI:15377"/>
        <dbReference type="ChEBI" id="CHEBI:28938"/>
        <dbReference type="ChEBI" id="CHEBI:29985"/>
        <dbReference type="ChEBI" id="CHEBI:58359"/>
        <dbReference type="EC" id="3.5.1.2"/>
    </reaction>
</comment>
<dbReference type="Pfam" id="PF00117">
    <property type="entry name" value="GATase"/>
    <property type="match status" value="1"/>
</dbReference>
<feature type="region of interest" description="PRFAR binding" evidence="14">
    <location>
        <begin position="529"/>
        <end position="530"/>
    </location>
</feature>
<comment type="caution">
    <text evidence="17">The sequence shown here is derived from an EMBL/GenBank/DDBJ whole genome shotgun (WGS) entry which is preliminary data.</text>
</comment>
<keyword evidence="4 12" id="KW-0315">Glutamine amidotransferase</keyword>
<dbReference type="Pfam" id="PF00977">
    <property type="entry name" value="His_biosynth"/>
    <property type="match status" value="1"/>
</dbReference>
<accession>A0AAD5M3T4</accession>
<dbReference type="Proteomes" id="UP001209570">
    <property type="component" value="Unassembled WGS sequence"/>
</dbReference>
<feature type="region of interest" description="PRFAR binding" evidence="14">
    <location>
        <begin position="367"/>
        <end position="368"/>
    </location>
</feature>
<evidence type="ECO:0000256" key="2">
    <source>
        <dbReference type="ARBA" id="ARBA00022605"/>
    </source>
</evidence>
<evidence type="ECO:0000259" key="16">
    <source>
        <dbReference type="Pfam" id="PF00117"/>
    </source>
</evidence>
<dbReference type="InterPro" id="IPR050064">
    <property type="entry name" value="IGPS_HisA/HisF"/>
</dbReference>
<dbReference type="InterPro" id="IPR006062">
    <property type="entry name" value="His_biosynth"/>
</dbReference>
<dbReference type="FunFam" id="3.20.20.70:FF:000094">
    <property type="entry name" value="Imidazole glycerol phosphate synthase hisHF"/>
    <property type="match status" value="1"/>
</dbReference>
<dbReference type="PROSITE" id="PS51273">
    <property type="entry name" value="GATASE_TYPE_1"/>
    <property type="match status" value="1"/>
</dbReference>
<evidence type="ECO:0000256" key="11">
    <source>
        <dbReference type="ARBA" id="ARBA00061106"/>
    </source>
</evidence>
<feature type="domain" description="Glutamine amidotransferase" evidence="16">
    <location>
        <begin position="6"/>
        <end position="210"/>
    </location>
</feature>
<keyword evidence="18" id="KW-1185">Reference proteome</keyword>
<dbReference type="InterPro" id="IPR010139">
    <property type="entry name" value="Imidazole-glycPsynth_HisH"/>
</dbReference>
<evidence type="ECO:0000313" key="17">
    <source>
        <dbReference type="EMBL" id="KAJ0401245.1"/>
    </source>
</evidence>
<feature type="active site" description="For GATase activity" evidence="13">
    <location>
        <position position="198"/>
    </location>
</feature>
<sequence>MVEVTLLDYGAGNVRSVKNAIRAAGHTLKDATCADDIRNARVLVFPGVGNFRQAMEFLNASEYTAVLKDYIAQNRPFLGICLGMQTLFEGSDEAPELPGLGVIKGRVTHFPTDAVAVPHIGWNGLKVWKKSALWAHLPQLQADVDVDTTTKVYFVHSFRAMRTAQNEDWVLTTTHYGDYEFISSVQRGNVMATQFHPEKSGTVGIAIIKGFLENLGTMAEHDVAFPDAATRPATQLSKRVIACLDVRTNDEGDLVVTKGDQYDVRESNDSGEGGHVRNMGKPVELCERYYSEGADEVAFLNICSFREQPIEDMPMLQVLEASSERVFVPLTVGGGIREYVDDQKQTFSALDVASRYFRAGADKVSIGSDAVYAAEAFYVNGAKGDSSIEQISSVYGKQAVVISMDPKRVYVASFYDDNASTKGHTVVKLSKPGPNGESYCWYQATVKGGREARDIDVVKVAKACEALGAGEILLNCVDMDGQKDGYDIDLVDLVKRNVTIPVIASSGAGKPEHFTEVFERTKCDAALAAGIFHRKEVSIQDVKERLRADSVPVRL</sequence>
<feature type="active site" evidence="13">
    <location>
        <position position="245"/>
    </location>
</feature>
<dbReference type="GO" id="GO:0016829">
    <property type="term" value="F:lyase activity"/>
    <property type="evidence" value="ECO:0007669"/>
    <property type="project" value="UniProtKB-KW"/>
</dbReference>
<protein>
    <recommendedName>
        <fullName evidence="12">Imidazole glycerol phosphate synthase hisHF</fullName>
    </recommendedName>
    <domain>
        <recommendedName>
            <fullName evidence="12">Glutaminase</fullName>
            <ecNumber evidence="12">3.5.1.2</ecNumber>
        </recommendedName>
    </domain>
    <domain>
        <recommendedName>
            <fullName evidence="12">Cyclase</fullName>
        </recommendedName>
    </domain>
</protein>
<dbReference type="Gene3D" id="3.40.50.880">
    <property type="match status" value="1"/>
</dbReference>
<dbReference type="CDD" id="cd04731">
    <property type="entry name" value="HisF"/>
    <property type="match status" value="1"/>
</dbReference>
<dbReference type="Gene3D" id="3.20.20.70">
    <property type="entry name" value="Aldolase class I"/>
    <property type="match status" value="1"/>
</dbReference>
<feature type="active site" description="For GATase activity" evidence="13">
    <location>
        <position position="81"/>
    </location>
</feature>
<evidence type="ECO:0000256" key="15">
    <source>
        <dbReference type="RuleBase" id="RU003657"/>
    </source>
</evidence>
<dbReference type="PANTHER" id="PTHR21235:SF2">
    <property type="entry name" value="IMIDAZOLE GLYCEROL PHOSPHATE SYNTHASE HISHF"/>
    <property type="match status" value="1"/>
</dbReference>
<evidence type="ECO:0000256" key="6">
    <source>
        <dbReference type="ARBA" id="ARBA00023239"/>
    </source>
</evidence>
<evidence type="ECO:0000256" key="10">
    <source>
        <dbReference type="ARBA" id="ARBA00055946"/>
    </source>
</evidence>
<dbReference type="CDD" id="cd01748">
    <property type="entry name" value="GATase1_IGP_Synthase"/>
    <property type="match status" value="1"/>
</dbReference>
<dbReference type="EMBL" id="JAKCXM010000133">
    <property type="protein sequence ID" value="KAJ0401245.1"/>
    <property type="molecule type" value="Genomic_DNA"/>
</dbReference>
<dbReference type="InterPro" id="IPR013785">
    <property type="entry name" value="Aldolase_TIM"/>
</dbReference>
<evidence type="ECO:0000256" key="13">
    <source>
        <dbReference type="PIRSR" id="PIRSR036936-1"/>
    </source>
</evidence>
<feature type="region of interest" description="PRFAR binding" evidence="14">
    <location>
        <begin position="403"/>
        <end position="405"/>
    </location>
</feature>
<evidence type="ECO:0000256" key="4">
    <source>
        <dbReference type="ARBA" id="ARBA00022962"/>
    </source>
</evidence>
<feature type="binding site" evidence="14">
    <location>
        <position position="475"/>
    </location>
    <ligand>
        <name>substrate</name>
    </ligand>
</feature>
<evidence type="ECO:0000313" key="18">
    <source>
        <dbReference type="Proteomes" id="UP001209570"/>
    </source>
</evidence>
<gene>
    <name evidence="17" type="ORF">P43SY_010969</name>
</gene>
<keyword evidence="6 12" id="KW-0456">Lyase</keyword>
<feature type="active site" evidence="13">
    <location>
        <position position="405"/>
    </location>
</feature>
<evidence type="ECO:0000256" key="5">
    <source>
        <dbReference type="ARBA" id="ARBA00023102"/>
    </source>
</evidence>
<reference evidence="17" key="1">
    <citation type="submission" date="2021-12" db="EMBL/GenBank/DDBJ databases">
        <title>Prjna785345.</title>
        <authorList>
            <person name="Rujirawat T."/>
            <person name="Krajaejun T."/>
        </authorList>
    </citation>
    <scope>NUCLEOTIDE SEQUENCE</scope>
    <source>
        <strain evidence="17">Pi057C3</strain>
    </source>
</reference>
<name>A0AAD5M3T4_PYTIN</name>
<dbReference type="GO" id="GO:0000105">
    <property type="term" value="P:L-histidine biosynthetic process"/>
    <property type="evidence" value="ECO:0007669"/>
    <property type="project" value="UniProtKB-UniRule"/>
</dbReference>
<dbReference type="InterPro" id="IPR014640">
    <property type="entry name" value="IGPS_HisHF"/>
</dbReference>
<dbReference type="NCBIfam" id="TIGR00735">
    <property type="entry name" value="hisF"/>
    <property type="match status" value="1"/>
</dbReference>
<dbReference type="PIRSF" id="PIRSF036936">
    <property type="entry name" value="IGPS_HisHF"/>
    <property type="match status" value="1"/>
</dbReference>
<comment type="similarity">
    <text evidence="11 12">In the C-terminal section; belongs to the HisA/HisF family.</text>
</comment>
<dbReference type="PANTHER" id="PTHR21235">
    <property type="entry name" value="IMIDAZOLE GLYCEROL PHOSPHATE SYNTHASE SUBUNIT HISF/H IGP SYNTHASE SUBUNIT HISF/H"/>
    <property type="match status" value="1"/>
</dbReference>
<dbReference type="HAMAP" id="MF_00278">
    <property type="entry name" value="HisH"/>
    <property type="match status" value="1"/>
</dbReference>
<dbReference type="EC" id="3.5.1.2" evidence="12"/>
<keyword evidence="5 12" id="KW-0368">Histidine biosynthesis</keyword>
<dbReference type="AlphaFoldDB" id="A0AAD5M3T4"/>
<comment type="catalytic activity">
    <reaction evidence="8 12">
        <text>5-[(5-phospho-1-deoxy-D-ribulos-1-ylimino)methylamino]-1-(5-phospho-beta-D-ribosyl)imidazole-4-carboxamide + L-glutamine = D-erythro-1-(imidazol-4-yl)glycerol 3-phosphate + 5-amino-1-(5-phospho-beta-D-ribosyl)imidazole-4-carboxamide + L-glutamate + H(+)</text>
        <dbReference type="Rhea" id="RHEA:24793"/>
        <dbReference type="ChEBI" id="CHEBI:15378"/>
        <dbReference type="ChEBI" id="CHEBI:29985"/>
        <dbReference type="ChEBI" id="CHEBI:58278"/>
        <dbReference type="ChEBI" id="CHEBI:58359"/>
        <dbReference type="ChEBI" id="CHEBI:58475"/>
        <dbReference type="ChEBI" id="CHEBI:58525"/>
        <dbReference type="EC" id="4.3.2.10"/>
    </reaction>
</comment>
<evidence type="ECO:0000256" key="12">
    <source>
        <dbReference type="PIRNR" id="PIRNR036936"/>
    </source>
</evidence>
<dbReference type="InterPro" id="IPR029062">
    <property type="entry name" value="Class_I_gatase-like"/>
</dbReference>